<dbReference type="PANTHER" id="PTHR10809:SF6">
    <property type="entry name" value="AT11025P-RELATED"/>
    <property type="match status" value="1"/>
</dbReference>
<reference evidence="7" key="1">
    <citation type="submission" date="2020-07" db="EMBL/GenBank/DDBJ databases">
        <title>Ethylene signaling mediates host invasion by parasitic plants.</title>
        <authorList>
            <person name="Yoshida S."/>
        </authorList>
    </citation>
    <scope>NUCLEOTIDE SEQUENCE</scope>
    <source>
        <strain evidence="7">Okayama</strain>
    </source>
</reference>
<dbReference type="GO" id="GO:0090158">
    <property type="term" value="P:endoplasmic reticulum membrane organization"/>
    <property type="evidence" value="ECO:0007669"/>
    <property type="project" value="TreeGrafter"/>
</dbReference>
<organism evidence="7 8">
    <name type="scientific">Phtheirospermum japonicum</name>
    <dbReference type="NCBI Taxonomy" id="374723"/>
    <lineage>
        <taxon>Eukaryota</taxon>
        <taxon>Viridiplantae</taxon>
        <taxon>Streptophyta</taxon>
        <taxon>Embryophyta</taxon>
        <taxon>Tracheophyta</taxon>
        <taxon>Spermatophyta</taxon>
        <taxon>Magnoliopsida</taxon>
        <taxon>eudicotyledons</taxon>
        <taxon>Gunneridae</taxon>
        <taxon>Pentapetalae</taxon>
        <taxon>asterids</taxon>
        <taxon>lamiids</taxon>
        <taxon>Lamiales</taxon>
        <taxon>Orobanchaceae</taxon>
        <taxon>Orobanchaceae incertae sedis</taxon>
        <taxon>Phtheirospermum</taxon>
    </lineage>
</organism>
<evidence type="ECO:0000256" key="4">
    <source>
        <dbReference type="ARBA" id="ARBA00022989"/>
    </source>
</evidence>
<comment type="subcellular location">
    <subcellularLocation>
        <location evidence="1">Membrane</location>
        <topology evidence="1">Single-pass type IV membrane protein</topology>
    </subcellularLocation>
</comment>
<evidence type="ECO:0000313" key="7">
    <source>
        <dbReference type="EMBL" id="GFQ05037.1"/>
    </source>
</evidence>
<keyword evidence="5" id="KW-0472">Membrane</keyword>
<keyword evidence="3" id="KW-0812">Transmembrane</keyword>
<comment type="similarity">
    <text evidence="2">Belongs to the VAMP-associated protein (VAP) (TC 9.B.17) family.</text>
</comment>
<evidence type="ECO:0000256" key="3">
    <source>
        <dbReference type="ARBA" id="ARBA00022692"/>
    </source>
</evidence>
<sequence length="417" mass="47044">MNIQRLLSVEPRDLSYAIELKKQPSCSVKLSNKTQDHIAFKVKTTSVGKYRVRPYIGNLSPGSSCDILVKVLNPFNTQHEDTFMMMGIVSSPGATMEDIQKLFKANVGLRVQKSILGVAYVLTPKVPQLVAQESTSSSRFETSVGELLDIRPSELRFPFEVKELSCSLQMSNMTNNHVGFKVRTTALDKYSVQPNIGIVLPRSTLRILAHTEILTNMKCEDKFIIKSIIASPFETPKDMFERRAGVVDKINLGVFYVPPQRWSYTEVFNGIRGINEIEPGEFYAPPSRGESRNFIQQFIGTTRAAYETEVEESFVRPSRSSYSEEFDRLGHAIDGKDDAEDCFGLGGRLDSEHMYSVSMGFLSLLYELPSCDFRMQHSFPSGSFQASVVRTKRWNKAVNEDECWVDPFGKPAQYQAN</sequence>
<keyword evidence="8" id="KW-1185">Reference proteome</keyword>
<dbReference type="Gene3D" id="2.60.40.10">
    <property type="entry name" value="Immunoglobulins"/>
    <property type="match status" value="2"/>
</dbReference>
<evidence type="ECO:0000313" key="8">
    <source>
        <dbReference type="Proteomes" id="UP000653305"/>
    </source>
</evidence>
<proteinExistence type="inferred from homology"/>
<evidence type="ECO:0000259" key="6">
    <source>
        <dbReference type="PROSITE" id="PS50202"/>
    </source>
</evidence>
<dbReference type="InterPro" id="IPR008962">
    <property type="entry name" value="PapD-like_sf"/>
</dbReference>
<dbReference type="GO" id="GO:0061817">
    <property type="term" value="P:endoplasmic reticulum-plasma membrane tethering"/>
    <property type="evidence" value="ECO:0007669"/>
    <property type="project" value="TreeGrafter"/>
</dbReference>
<evidence type="ECO:0000256" key="5">
    <source>
        <dbReference type="ARBA" id="ARBA00023136"/>
    </source>
</evidence>
<comment type="caution">
    <text evidence="7">The sequence shown here is derived from an EMBL/GenBank/DDBJ whole genome shotgun (WGS) entry which is preliminary data.</text>
</comment>
<dbReference type="Pfam" id="PF00635">
    <property type="entry name" value="Motile_Sperm"/>
    <property type="match status" value="2"/>
</dbReference>
<feature type="domain" description="MSP" evidence="6">
    <location>
        <begin position="6"/>
        <end position="121"/>
    </location>
</feature>
<name>A0A830D0A5_9LAMI</name>
<dbReference type="InterPro" id="IPR016763">
    <property type="entry name" value="VAP"/>
</dbReference>
<keyword evidence="4" id="KW-1133">Transmembrane helix</keyword>
<dbReference type="EMBL" id="BMAC01001008">
    <property type="protein sequence ID" value="GFQ05037.1"/>
    <property type="molecule type" value="Genomic_DNA"/>
</dbReference>
<dbReference type="InterPro" id="IPR000535">
    <property type="entry name" value="MSP_dom"/>
</dbReference>
<gene>
    <name evidence="7" type="ORF">PHJA_002647800</name>
</gene>
<dbReference type="SUPFAM" id="SSF49354">
    <property type="entry name" value="PapD-like"/>
    <property type="match status" value="2"/>
</dbReference>
<dbReference type="PANTHER" id="PTHR10809">
    <property type="entry name" value="VESICLE-ASSOCIATED MEMBRANE PROTEIN-ASSOCIATED PROTEIN"/>
    <property type="match status" value="1"/>
</dbReference>
<protein>
    <submittedName>
        <fullName evidence="7">Vesicle-associated protein 1-4</fullName>
    </submittedName>
</protein>
<dbReference type="OrthoDB" id="264603at2759"/>
<dbReference type="GO" id="GO:0005886">
    <property type="term" value="C:plasma membrane"/>
    <property type="evidence" value="ECO:0007669"/>
    <property type="project" value="TreeGrafter"/>
</dbReference>
<accession>A0A830D0A5</accession>
<dbReference type="GO" id="GO:0005789">
    <property type="term" value="C:endoplasmic reticulum membrane"/>
    <property type="evidence" value="ECO:0007669"/>
    <property type="project" value="InterPro"/>
</dbReference>
<dbReference type="PROSITE" id="PS50202">
    <property type="entry name" value="MSP"/>
    <property type="match status" value="2"/>
</dbReference>
<dbReference type="InterPro" id="IPR013783">
    <property type="entry name" value="Ig-like_fold"/>
</dbReference>
<dbReference type="Proteomes" id="UP000653305">
    <property type="component" value="Unassembled WGS sequence"/>
</dbReference>
<evidence type="ECO:0000256" key="2">
    <source>
        <dbReference type="ARBA" id="ARBA00008932"/>
    </source>
</evidence>
<feature type="domain" description="MSP" evidence="6">
    <location>
        <begin position="147"/>
        <end position="257"/>
    </location>
</feature>
<evidence type="ECO:0000256" key="1">
    <source>
        <dbReference type="ARBA" id="ARBA00004211"/>
    </source>
</evidence>
<dbReference type="AlphaFoldDB" id="A0A830D0A5"/>